<evidence type="ECO:0000313" key="1">
    <source>
        <dbReference type="EMBL" id="GKV04345.1"/>
    </source>
</evidence>
<accession>A0AAV5IV07</accession>
<dbReference type="AlphaFoldDB" id="A0AAV5IV07"/>
<organism evidence="1 2">
    <name type="scientific">Rubroshorea leprosula</name>
    <dbReference type="NCBI Taxonomy" id="152421"/>
    <lineage>
        <taxon>Eukaryota</taxon>
        <taxon>Viridiplantae</taxon>
        <taxon>Streptophyta</taxon>
        <taxon>Embryophyta</taxon>
        <taxon>Tracheophyta</taxon>
        <taxon>Spermatophyta</taxon>
        <taxon>Magnoliopsida</taxon>
        <taxon>eudicotyledons</taxon>
        <taxon>Gunneridae</taxon>
        <taxon>Pentapetalae</taxon>
        <taxon>rosids</taxon>
        <taxon>malvids</taxon>
        <taxon>Malvales</taxon>
        <taxon>Dipterocarpaceae</taxon>
        <taxon>Rubroshorea</taxon>
    </lineage>
</organism>
<dbReference type="EMBL" id="BPVZ01000021">
    <property type="protein sequence ID" value="GKV04345.1"/>
    <property type="molecule type" value="Genomic_DNA"/>
</dbReference>
<protein>
    <submittedName>
        <fullName evidence="1">Uncharacterized protein</fullName>
    </submittedName>
</protein>
<gene>
    <name evidence="1" type="ORF">SLEP1_g16507</name>
</gene>
<sequence>MSCSSESRVEEEESRTPHRNCFTACPELTIDENLLLDPKLLFIASKIGEGAHGKVYEGRSV</sequence>
<proteinExistence type="predicted"/>
<reference evidence="1 2" key="1">
    <citation type="journal article" date="2021" name="Commun. Biol.">
        <title>The genome of Shorea leprosula (Dipterocarpaceae) highlights the ecological relevance of drought in aseasonal tropical rainforests.</title>
        <authorList>
            <person name="Ng K.K.S."/>
            <person name="Kobayashi M.J."/>
            <person name="Fawcett J.A."/>
            <person name="Hatakeyama M."/>
            <person name="Paape T."/>
            <person name="Ng C.H."/>
            <person name="Ang C.C."/>
            <person name="Tnah L.H."/>
            <person name="Lee C.T."/>
            <person name="Nishiyama T."/>
            <person name="Sese J."/>
            <person name="O'Brien M.J."/>
            <person name="Copetti D."/>
            <person name="Mohd Noor M.I."/>
            <person name="Ong R.C."/>
            <person name="Putra M."/>
            <person name="Sireger I.Z."/>
            <person name="Indrioko S."/>
            <person name="Kosugi Y."/>
            <person name="Izuno A."/>
            <person name="Isagi Y."/>
            <person name="Lee S.L."/>
            <person name="Shimizu K.K."/>
        </authorList>
    </citation>
    <scope>NUCLEOTIDE SEQUENCE [LARGE SCALE GENOMIC DNA]</scope>
    <source>
        <strain evidence="1">214</strain>
    </source>
</reference>
<name>A0AAV5IV07_9ROSI</name>
<evidence type="ECO:0000313" key="2">
    <source>
        <dbReference type="Proteomes" id="UP001054252"/>
    </source>
</evidence>
<comment type="caution">
    <text evidence="1">The sequence shown here is derived from an EMBL/GenBank/DDBJ whole genome shotgun (WGS) entry which is preliminary data.</text>
</comment>
<keyword evidence="2" id="KW-1185">Reference proteome</keyword>
<dbReference type="Proteomes" id="UP001054252">
    <property type="component" value="Unassembled WGS sequence"/>
</dbReference>